<evidence type="ECO:0000313" key="3">
    <source>
        <dbReference type="Proteomes" id="UP000092498"/>
    </source>
</evidence>
<feature type="transmembrane region" description="Helical" evidence="1">
    <location>
        <begin position="30"/>
        <end position="49"/>
    </location>
</feature>
<name>A0A1B1ALV5_9PROT</name>
<keyword evidence="1" id="KW-0812">Transmembrane</keyword>
<reference evidence="2 3" key="1">
    <citation type="submission" date="2015-11" db="EMBL/GenBank/DDBJ databases">
        <title>Whole-Genome Sequence of Candidatus Oderbacter manganicum from the National Park Lower Oder Valley, Germany.</title>
        <authorList>
            <person name="Braun B."/>
            <person name="Liere K."/>
            <person name="Szewzyk U."/>
        </authorList>
    </citation>
    <scope>NUCLEOTIDE SEQUENCE [LARGE SCALE GENOMIC DNA]</scope>
    <source>
        <strain evidence="2 3">OTSz_A_272</strain>
    </source>
</reference>
<accession>A0A1B1ALV5</accession>
<protein>
    <submittedName>
        <fullName evidence="2">Uncharacterized protein</fullName>
    </submittedName>
</protein>
<sequence>MEVAWLLKVIGFSATALALGWALAWTSINFSFSTGWVGAAVLLGWAIAARLRWERLKEYGADPSGPERVVWHRLASSAMGAGHMLTSLAHPRIDLHVGSGNSLATDSWTILAAIVVSAFVFHGGDQEPDERDRGFAATGLRVSYTALIVQLLVLLFFLGFAPPDLRAPFSHFFIANLLIALIVISALAQYFAQLIAYARDAQATAGVDQ</sequence>
<dbReference type="Proteomes" id="UP000092498">
    <property type="component" value="Chromosome"/>
</dbReference>
<dbReference type="STRING" id="1759059.ATE48_17385"/>
<proteinExistence type="predicted"/>
<feature type="transmembrane region" description="Helical" evidence="1">
    <location>
        <begin position="5"/>
        <end position="24"/>
    </location>
</feature>
<keyword evidence="3" id="KW-1185">Reference proteome</keyword>
<feature type="transmembrane region" description="Helical" evidence="1">
    <location>
        <begin position="173"/>
        <end position="192"/>
    </location>
</feature>
<keyword evidence="1" id="KW-0472">Membrane</keyword>
<dbReference type="EMBL" id="CP013244">
    <property type="protein sequence ID" value="ANP47549.1"/>
    <property type="molecule type" value="Genomic_DNA"/>
</dbReference>
<dbReference type="InParanoid" id="A0A1B1ALV5"/>
<evidence type="ECO:0000256" key="1">
    <source>
        <dbReference type="SAM" id="Phobius"/>
    </source>
</evidence>
<dbReference type="KEGG" id="cbot:ATE48_17385"/>
<evidence type="ECO:0000313" key="2">
    <source>
        <dbReference type="EMBL" id="ANP47549.1"/>
    </source>
</evidence>
<gene>
    <name evidence="2" type="ORF">ATE48_17385</name>
</gene>
<feature type="transmembrane region" description="Helical" evidence="1">
    <location>
        <begin position="142"/>
        <end position="161"/>
    </location>
</feature>
<organism evidence="2 3">
    <name type="scientific">Candidatus Viadribacter manganicus</name>
    <dbReference type="NCBI Taxonomy" id="1759059"/>
    <lineage>
        <taxon>Bacteria</taxon>
        <taxon>Pseudomonadati</taxon>
        <taxon>Pseudomonadota</taxon>
        <taxon>Alphaproteobacteria</taxon>
        <taxon>Hyphomonadales</taxon>
        <taxon>Hyphomonadaceae</taxon>
        <taxon>Candidatus Viadribacter</taxon>
    </lineage>
</organism>
<keyword evidence="1" id="KW-1133">Transmembrane helix</keyword>
<dbReference type="AlphaFoldDB" id="A0A1B1ALV5"/>